<accession>A0A9D1ALA3</accession>
<comment type="caution">
    <text evidence="3">The sequence shown here is derived from an EMBL/GenBank/DDBJ whole genome shotgun (WGS) entry which is preliminary data.</text>
</comment>
<name>A0A9D1ALA3_9FIRM</name>
<evidence type="ECO:0000313" key="4">
    <source>
        <dbReference type="Proteomes" id="UP000824242"/>
    </source>
</evidence>
<feature type="region of interest" description="Disordered" evidence="1">
    <location>
        <begin position="184"/>
        <end position="208"/>
    </location>
</feature>
<feature type="transmembrane region" description="Helical" evidence="2">
    <location>
        <begin position="141"/>
        <end position="163"/>
    </location>
</feature>
<keyword evidence="2" id="KW-0812">Transmembrane</keyword>
<dbReference type="Pfam" id="PF07456">
    <property type="entry name" value="Hpre_diP_synt_I"/>
    <property type="match status" value="1"/>
</dbReference>
<protein>
    <submittedName>
        <fullName evidence="3">Gx transporter family protein</fullName>
    </submittedName>
</protein>
<feature type="compositionally biased region" description="Basic and acidic residues" evidence="1">
    <location>
        <begin position="194"/>
        <end position="208"/>
    </location>
</feature>
<reference evidence="3" key="1">
    <citation type="submission" date="2020-10" db="EMBL/GenBank/DDBJ databases">
        <authorList>
            <person name="Gilroy R."/>
        </authorList>
    </citation>
    <scope>NUCLEOTIDE SEQUENCE</scope>
    <source>
        <strain evidence="3">ChiSxjej1B13-7958</strain>
    </source>
</reference>
<evidence type="ECO:0000256" key="1">
    <source>
        <dbReference type="SAM" id="MobiDB-lite"/>
    </source>
</evidence>
<dbReference type="EMBL" id="DVGZ01000028">
    <property type="protein sequence ID" value="HIR46571.1"/>
    <property type="molecule type" value="Genomic_DNA"/>
</dbReference>
<dbReference type="AlphaFoldDB" id="A0A9D1ALA3"/>
<dbReference type="InterPro" id="IPR010898">
    <property type="entry name" value="Hpre_diP_synth_I"/>
</dbReference>
<proteinExistence type="predicted"/>
<keyword evidence="2" id="KW-0472">Membrane</keyword>
<evidence type="ECO:0000256" key="2">
    <source>
        <dbReference type="SAM" id="Phobius"/>
    </source>
</evidence>
<feature type="transmembrane region" description="Helical" evidence="2">
    <location>
        <begin position="12"/>
        <end position="32"/>
    </location>
</feature>
<sequence>MRDKQMDWRSSAARRVAVTGLLGALALALSFLEGLLPPVPVLPPGAKLGLSNIAVLYAVQCLGFWPALGIALVKGVFAGLTRGGLALLMSLSGGFLSTGIVFLLSRLKHPRFGLLGLGISGALAHNLGQLLTASLLTTPAAAWYAPWLIGFGVLFGAVTGIILRVTMPVLNRLLPSSFVDTEGGAGGIPPDGIVHPEEKKSGGREKWN</sequence>
<evidence type="ECO:0000313" key="3">
    <source>
        <dbReference type="EMBL" id="HIR46571.1"/>
    </source>
</evidence>
<keyword evidence="2" id="KW-1133">Transmembrane helix</keyword>
<dbReference type="Proteomes" id="UP000824242">
    <property type="component" value="Unassembled WGS sequence"/>
</dbReference>
<feature type="transmembrane region" description="Helical" evidence="2">
    <location>
        <begin position="52"/>
        <end position="73"/>
    </location>
</feature>
<gene>
    <name evidence="3" type="ORF">IAB89_02770</name>
</gene>
<reference evidence="3" key="2">
    <citation type="journal article" date="2021" name="PeerJ">
        <title>Extensive microbial diversity within the chicken gut microbiome revealed by metagenomics and culture.</title>
        <authorList>
            <person name="Gilroy R."/>
            <person name="Ravi A."/>
            <person name="Getino M."/>
            <person name="Pursley I."/>
            <person name="Horton D.L."/>
            <person name="Alikhan N.F."/>
            <person name="Baker D."/>
            <person name="Gharbi K."/>
            <person name="Hall N."/>
            <person name="Watson M."/>
            <person name="Adriaenssens E.M."/>
            <person name="Foster-Nyarko E."/>
            <person name="Jarju S."/>
            <person name="Secka A."/>
            <person name="Antonio M."/>
            <person name="Oren A."/>
            <person name="Chaudhuri R.R."/>
            <person name="La Ragione R."/>
            <person name="Hildebrand F."/>
            <person name="Pallen M.J."/>
        </authorList>
    </citation>
    <scope>NUCLEOTIDE SEQUENCE</scope>
    <source>
        <strain evidence="3">ChiSxjej1B13-7958</strain>
    </source>
</reference>
<dbReference type="Gene3D" id="1.10.1760.20">
    <property type="match status" value="1"/>
</dbReference>
<organism evidence="3 4">
    <name type="scientific">Candidatus Caccousia avicola</name>
    <dbReference type="NCBI Taxonomy" id="2840721"/>
    <lineage>
        <taxon>Bacteria</taxon>
        <taxon>Bacillati</taxon>
        <taxon>Bacillota</taxon>
        <taxon>Clostridia</taxon>
        <taxon>Eubacteriales</taxon>
        <taxon>Oscillospiraceae</taxon>
        <taxon>Oscillospiraceae incertae sedis</taxon>
        <taxon>Candidatus Caccousia</taxon>
    </lineage>
</organism>
<feature type="transmembrane region" description="Helical" evidence="2">
    <location>
        <begin position="85"/>
        <end position="105"/>
    </location>
</feature>